<sequence length="170" mass="19646">MKFCLSIIFLFTSIITNSQVRLELTPKGFEPNPLRGKLPAMTNEKFIEGTQLWIQEFSRGEADISEVTENSLTIDAFRDNAFFYRSLGDTFFQKVKYRIKVAKEGNEYVLSFQITEIYSKKTLLKSGITDYLTSDGKTKDGFQDVKPSIEKTVGIILDSYFRYMNYFART</sequence>
<reference evidence="2 4" key="2">
    <citation type="submission" date="2018-10" db="EMBL/GenBank/DDBJ databases">
        <title>Genomic Encyclopedia of Archaeal and Bacterial Type Strains, Phase II (KMG-II): from individual species to whole genera.</title>
        <authorList>
            <person name="Goeker M."/>
        </authorList>
    </citation>
    <scope>NUCLEOTIDE SEQUENCE [LARGE SCALE GENOMIC DNA]</scope>
    <source>
        <strain evidence="2 4">DSM 21886</strain>
    </source>
</reference>
<organism evidence="2 4">
    <name type="scientific">Flavobacterium lindanitolerans</name>
    <dbReference type="NCBI Taxonomy" id="428988"/>
    <lineage>
        <taxon>Bacteria</taxon>
        <taxon>Pseudomonadati</taxon>
        <taxon>Bacteroidota</taxon>
        <taxon>Flavobacteriia</taxon>
        <taxon>Flavobacteriales</taxon>
        <taxon>Flavobacteriaceae</taxon>
        <taxon>Flavobacterium</taxon>
    </lineage>
</organism>
<evidence type="ECO:0000313" key="1">
    <source>
        <dbReference type="EMBL" id="PKW20139.1"/>
    </source>
</evidence>
<dbReference type="AlphaFoldDB" id="A0A497U387"/>
<evidence type="ECO:0000313" key="4">
    <source>
        <dbReference type="Proteomes" id="UP000275027"/>
    </source>
</evidence>
<name>A0A497U387_9FLAO</name>
<dbReference type="Proteomes" id="UP000233767">
    <property type="component" value="Unassembled WGS sequence"/>
</dbReference>
<dbReference type="Proteomes" id="UP000275027">
    <property type="component" value="Unassembled WGS sequence"/>
</dbReference>
<evidence type="ECO:0000313" key="3">
    <source>
        <dbReference type="Proteomes" id="UP000233767"/>
    </source>
</evidence>
<protein>
    <recommendedName>
        <fullName evidence="5">DUF4468 domain-containing protein</fullName>
    </recommendedName>
</protein>
<dbReference type="EMBL" id="RCCB01000015">
    <property type="protein sequence ID" value="RLJ23365.1"/>
    <property type="molecule type" value="Genomic_DNA"/>
</dbReference>
<dbReference type="EMBL" id="PJND01000011">
    <property type="protein sequence ID" value="PKW20139.1"/>
    <property type="molecule type" value="Genomic_DNA"/>
</dbReference>
<gene>
    <name evidence="1" type="ORF">B0G92_3219</name>
    <name evidence="2" type="ORF">CLV50_3180</name>
</gene>
<accession>A0A497U387</accession>
<dbReference type="RefSeq" id="WP_101472959.1">
    <property type="nucleotide sequence ID" value="NZ_PJND01000011.1"/>
</dbReference>
<evidence type="ECO:0000313" key="2">
    <source>
        <dbReference type="EMBL" id="RLJ23365.1"/>
    </source>
</evidence>
<reference evidence="1 3" key="1">
    <citation type="submission" date="2017-12" db="EMBL/GenBank/DDBJ databases">
        <title>Genomic Encyclopedia of Type Strains, Phase III (KMG-III): the genomes of soil and plant-associated and newly described type strains.</title>
        <authorList>
            <person name="Whitman W."/>
        </authorList>
    </citation>
    <scope>NUCLEOTIDE SEQUENCE [LARGE SCALE GENOMIC DNA]</scope>
    <source>
        <strain evidence="1 3">IP-10</strain>
    </source>
</reference>
<comment type="caution">
    <text evidence="2">The sequence shown here is derived from an EMBL/GenBank/DDBJ whole genome shotgun (WGS) entry which is preliminary data.</text>
</comment>
<keyword evidence="3" id="KW-1185">Reference proteome</keyword>
<proteinExistence type="predicted"/>
<evidence type="ECO:0008006" key="5">
    <source>
        <dbReference type="Google" id="ProtNLM"/>
    </source>
</evidence>